<protein>
    <recommendedName>
        <fullName evidence="2">PiggyBac transposable element-derived protein domain-containing protein</fullName>
    </recommendedName>
</protein>
<dbReference type="STRING" id="144197.ENSSPAP00000010078"/>
<dbReference type="PANTHER" id="PTHR47272">
    <property type="entry name" value="DDE_TNP_1_7 DOMAIN-CONTAINING PROTEIN"/>
    <property type="match status" value="1"/>
</dbReference>
<evidence type="ECO:0000256" key="1">
    <source>
        <dbReference type="SAM" id="MobiDB-lite"/>
    </source>
</evidence>
<evidence type="ECO:0000259" key="2">
    <source>
        <dbReference type="Pfam" id="PF13843"/>
    </source>
</evidence>
<accession>A0A3B4ZMF2</accession>
<sequence length="475" mass="54370">PLPKADDILSPLQYFFKFFSKDILEVIVEETNPYAIQRDPNKPLNLTTKELEQFLGTVVYMSLFVADTMTLNRWETIKKSLHSNNNEGQEQDDPLYKIHPLVTHLTSKLVAIPVSEKLTIDEQMVPFKGRHRLKQYLASKPQKWGYKILIMAGSDGIPHNLEIYTGRVNQPPELPDVGASGNVVLRVAQPIPKEKNHKLFFDNWFISVPLVITLAEQGIRCTGTVRGSRLPGVNLKSDADLKKEGRGAFEEKMAIVRETTLLVVKWYDNHSVTLMSDHIRANPVTEVDRWDRKKKKEISVPCPAVVQEYNKNVGGVDLLDSLIALYRNKVRSKKWHHRLIFHFLDMIIVTTWLLYRRDCEGIGVEKKDQMRLYTFKCCIAEGLCMCCKSMEKKRGRPSQSIAGAYEQKRKKTPTTPIPVQDVGLDQTALWLIMTGDKGRCRAPGCNDAPKAMCRKCNVHLCFTPDRNCFLRFRTE</sequence>
<feature type="domain" description="PiggyBac transposable element-derived protein" evidence="2">
    <location>
        <begin position="65"/>
        <end position="349"/>
    </location>
</feature>
<name>A0A3B4ZMF2_9TELE</name>
<proteinExistence type="predicted"/>
<evidence type="ECO:0000313" key="3">
    <source>
        <dbReference type="Ensembl" id="ENSSPAP00000010078.1"/>
    </source>
</evidence>
<reference evidence="3" key="1">
    <citation type="submission" date="2023-09" db="UniProtKB">
        <authorList>
            <consortium name="Ensembl"/>
        </authorList>
    </citation>
    <scope>IDENTIFICATION</scope>
</reference>
<dbReference type="PANTHER" id="PTHR47272:SF1">
    <property type="entry name" value="PIGGYBAC TRANSPOSABLE ELEMENT-DERIVED PROTEIN 3-LIKE"/>
    <property type="match status" value="1"/>
</dbReference>
<dbReference type="Ensembl" id="ENSSPAT00000010253.1">
    <property type="protein sequence ID" value="ENSSPAP00000010078.1"/>
    <property type="gene ID" value="ENSSPAG00000007684.1"/>
</dbReference>
<dbReference type="InterPro" id="IPR029526">
    <property type="entry name" value="PGBD"/>
</dbReference>
<feature type="domain" description="PiggyBac transposable element-derived protein" evidence="2">
    <location>
        <begin position="10"/>
        <end position="63"/>
    </location>
</feature>
<dbReference type="GeneTree" id="ENSGT00940000166554"/>
<dbReference type="AlphaFoldDB" id="A0A3B4ZMF2"/>
<dbReference type="Pfam" id="PF13843">
    <property type="entry name" value="DDE_Tnp_1_7"/>
    <property type="match status" value="2"/>
</dbReference>
<organism evidence="3">
    <name type="scientific">Stegastes partitus</name>
    <name type="common">bicolor damselfish</name>
    <dbReference type="NCBI Taxonomy" id="144197"/>
    <lineage>
        <taxon>Eukaryota</taxon>
        <taxon>Metazoa</taxon>
        <taxon>Chordata</taxon>
        <taxon>Craniata</taxon>
        <taxon>Vertebrata</taxon>
        <taxon>Euteleostomi</taxon>
        <taxon>Actinopterygii</taxon>
        <taxon>Neopterygii</taxon>
        <taxon>Teleostei</taxon>
        <taxon>Neoteleostei</taxon>
        <taxon>Acanthomorphata</taxon>
        <taxon>Ovalentaria</taxon>
        <taxon>Pomacentridae</taxon>
        <taxon>Stegastes</taxon>
    </lineage>
</organism>
<feature type="region of interest" description="Disordered" evidence="1">
    <location>
        <begin position="398"/>
        <end position="417"/>
    </location>
</feature>